<proteinExistence type="predicted"/>
<accession>A0AA91EJS7</accession>
<organism evidence="1 2">
    <name type="scientific">Obesumbacterium proteus ATCC 12841</name>
    <dbReference type="NCBI Taxonomy" id="1354268"/>
    <lineage>
        <taxon>Bacteria</taxon>
        <taxon>Pseudomonadati</taxon>
        <taxon>Pseudomonadota</taxon>
        <taxon>Gammaproteobacteria</taxon>
        <taxon>Enterobacterales</taxon>
        <taxon>Hafniaceae</taxon>
        <taxon>Obesumbacterium</taxon>
    </lineage>
</organism>
<protein>
    <submittedName>
        <fullName evidence="1">Uncharacterized protein</fullName>
    </submittedName>
</protein>
<comment type="caution">
    <text evidence="1">The sequence shown here is derived from an EMBL/GenBank/DDBJ whole genome shotgun (WGS) entry which is preliminary data.</text>
</comment>
<evidence type="ECO:0000313" key="2">
    <source>
        <dbReference type="Proteomes" id="UP000078431"/>
    </source>
</evidence>
<dbReference type="AlphaFoldDB" id="A0AA91EJS7"/>
<name>A0AA91EJS7_9GAMM</name>
<keyword evidence="2" id="KW-1185">Reference proteome</keyword>
<sequence>MTELEKKNGFNESERYLANLCNKSFLNLWSYPNIYTNEGKKSVNGDGKELCDLLVVFDKHVIIFSDKDIGFKDTGNIKVDWSRWVKKAVLKSANQLYGAESWIKDRPDRLFLDKKCTTPFPLEIPSKQEIKIHRIAVAKNASQRFSKLAGGSGSLIINPGISGNEHFEHPFMIGHPVANKSFIHVFDDVALDIILTELDTISDFVDYIEKKEKFISSGQLASAAGEEEILAHYLMSAHSGKEPGFYIEENQKAVIFEGHYESLKSLPQYKRGKKEDKISYFWDGFIEHFGKHALAGTLIYERKILLSDAILGLKIMASERRVARRVLSNSILEKIESSDPSRLAARVILSPTIVQNGYIWLLVPIPPEAKNYEDYRKYRQELLRIYCTSTKLLQPAIDFVVGVATETRTGGGGEDMIYLDTTCWEKEDYEMLKKTGMNSIFFNLMG</sequence>
<dbReference type="Proteomes" id="UP000078431">
    <property type="component" value="Unassembled WGS sequence"/>
</dbReference>
<gene>
    <name evidence="1" type="ORF">M993_02244</name>
</gene>
<dbReference type="RefSeq" id="WP_237087805.1">
    <property type="nucleotide sequence ID" value="NZ_LXEX01000031.1"/>
</dbReference>
<dbReference type="EMBL" id="LXEX01000031">
    <property type="protein sequence ID" value="OAT58941.1"/>
    <property type="molecule type" value="Genomic_DNA"/>
</dbReference>
<reference evidence="1 2" key="1">
    <citation type="submission" date="2016-04" db="EMBL/GenBank/DDBJ databases">
        <title>ATOL: Assembling a taxonomically balanced genome-scale reconstruction of the evolutionary history of the Enterobacteriaceae.</title>
        <authorList>
            <person name="Plunkett G.III."/>
            <person name="Neeno-Eckwall E.C."/>
            <person name="Glasner J.D."/>
            <person name="Perna N.T."/>
        </authorList>
    </citation>
    <scope>NUCLEOTIDE SEQUENCE [LARGE SCALE GENOMIC DNA]</scope>
    <source>
        <strain evidence="1 2">ATCC 12841</strain>
    </source>
</reference>
<evidence type="ECO:0000313" key="1">
    <source>
        <dbReference type="EMBL" id="OAT58941.1"/>
    </source>
</evidence>